<evidence type="ECO:0000313" key="2">
    <source>
        <dbReference type="Proteomes" id="UP000253426"/>
    </source>
</evidence>
<dbReference type="EMBL" id="QNRR01000010">
    <property type="protein sequence ID" value="RBP38996.1"/>
    <property type="molecule type" value="Genomic_DNA"/>
</dbReference>
<keyword evidence="2" id="KW-1185">Reference proteome</keyword>
<gene>
    <name evidence="1" type="ORF">DES53_11019</name>
</gene>
<evidence type="ECO:0008006" key="3">
    <source>
        <dbReference type="Google" id="ProtNLM"/>
    </source>
</evidence>
<comment type="caution">
    <text evidence="1">The sequence shown here is derived from an EMBL/GenBank/DDBJ whole genome shotgun (WGS) entry which is preliminary data.</text>
</comment>
<accession>A0A366H9Z1</accession>
<evidence type="ECO:0000313" key="1">
    <source>
        <dbReference type="EMBL" id="RBP38996.1"/>
    </source>
</evidence>
<organism evidence="1 2">
    <name type="scientific">Roseimicrobium gellanilyticum</name>
    <dbReference type="NCBI Taxonomy" id="748857"/>
    <lineage>
        <taxon>Bacteria</taxon>
        <taxon>Pseudomonadati</taxon>
        <taxon>Verrucomicrobiota</taxon>
        <taxon>Verrucomicrobiia</taxon>
        <taxon>Verrucomicrobiales</taxon>
        <taxon>Verrucomicrobiaceae</taxon>
        <taxon>Roseimicrobium</taxon>
    </lineage>
</organism>
<dbReference type="Proteomes" id="UP000253426">
    <property type="component" value="Unassembled WGS sequence"/>
</dbReference>
<protein>
    <recommendedName>
        <fullName evidence="3">L-2-amino-thiazoline-4-carboxylic acid hydrolase-like protein</fullName>
    </recommendedName>
</protein>
<reference evidence="1 2" key="1">
    <citation type="submission" date="2018-06" db="EMBL/GenBank/DDBJ databases">
        <title>Genomic Encyclopedia of Type Strains, Phase IV (KMG-IV): sequencing the most valuable type-strain genomes for metagenomic binning, comparative biology and taxonomic classification.</title>
        <authorList>
            <person name="Goeker M."/>
        </authorList>
    </citation>
    <scope>NUCLEOTIDE SEQUENCE [LARGE SCALE GENOMIC DNA]</scope>
    <source>
        <strain evidence="1 2">DSM 25532</strain>
    </source>
</reference>
<dbReference type="AlphaFoldDB" id="A0A366H9Z1"/>
<dbReference type="RefSeq" id="WP_113960769.1">
    <property type="nucleotide sequence ID" value="NZ_QNRR01000010.1"/>
</dbReference>
<proteinExistence type="predicted"/>
<name>A0A366H9Z1_9BACT</name>
<dbReference type="OrthoDB" id="190226at2"/>
<sequence length="168" mass="18835">MSGPGTSLPYTDTKPVGAADFYFAINATFQFVQRRLGMEGLRRYWTELGSQYYAPVSRLWKEGGMAAIATYWRDFFKAEPGSTVEVHELPDEVRLEVRVCPVIKHLRDNGRTILPCLCQHCYFVSEAMATPAAYTVRISGGNGSCTQRFLKREAVAGPQKLEDITEVT</sequence>